<protein>
    <submittedName>
        <fullName evidence="1">Unnamed protein product</fullName>
    </submittedName>
</protein>
<dbReference type="PROSITE" id="PS50096">
    <property type="entry name" value="IQ"/>
    <property type="match status" value="1"/>
</dbReference>
<gene>
    <name evidence="1" type="ORF">Pfra01_000187300</name>
</gene>
<evidence type="ECO:0000313" key="1">
    <source>
        <dbReference type="EMBL" id="GMF19066.1"/>
    </source>
</evidence>
<dbReference type="EMBL" id="BSXT01000146">
    <property type="protein sequence ID" value="GMF19066.1"/>
    <property type="molecule type" value="Genomic_DNA"/>
</dbReference>
<sequence length="1460" mass="166373">MGTEESNSSLAVIDACPSPSMAASLSKFNTAALRRDFERLSVDDLTALASFPVEPHELIGRVVAVTHCLLLTLSHDHSALELRAPPWSVLRLQILEDTQKIWRKLRKRARQLETGVKTLSPVQIRFGCKELEPLICPLNSQSGRKLEWEIDRLAQVSTIAASLGAWIGLCLYWSIMPSLSTTLRCDILDIAANAAQNDNASAQSLHAKIPARDKSPQKRELKQTANTISSVMGATTTSKLEPLVVPNQRFRSSRCFGVKVGGRFLLLHTRFPVSLNYQPDVKSFETSGEWSVYCLDTNRIGREPSLKQTFSSSVSPLNASWWKSPRVIESLKTPRAPRLCCMISLAQQSLLLQLGFHERLFERPQDIPNVKLLRAVSSVFTLKLGILMVNFKQQCSILGIGNALITMETTVAELRSHLTPLVSSRLFNVADKGDTFHFMYRGSLLPQSQERPLAAVTLLPFALFIVAERYHMNESRTGSRRSQLWRHHCEIAQALVNSGIPDHIPQAGSVPHLGSQPPEIQVYSMRQPLISTVADHTLMSKALFSTEVLVEVLTHWRAFVYFQQLQSSSILFQRSPQIQCPHMKPQQNPPQDDHAQIRIKDVSYGPHPQPLPRKVRVALFTLHLAFHYPSQTSLSFQKFNSKKEWLLPVYATIDVVSFNTGLLKTPFRQKVQRIISSPCRLVVGEDQNVIHLTRVNAERMERDQYGIHLAAFDVTFMRDESCSLESLLRLRGSYIWLILPRKSYSNPETLTLPTEWMIDLYRFVQHPTYDFQSPDCPQVNHFRVPMSWRIAECTVEAEFWSKDVDWRSSMSSTDLYNTVLRQIYDALCRSHPPAFGVDSVKFSKLLYEAKIQPTLLAIGDAAFLFASNLTPGFTYEMDFDGFVRALEWLAQQFYSEKRKSKSGPSKILPGIQHEMMKWQLSRRGENNMRDHLSTPLRRFCYETLVHLPSLSSTWNNIMNSWRLAHKEQCLREYVLKYCAATRRLRFSLYRAKPTPSENTGDHCETSTTKAQLQQDTLCQAYELEVVDSTRSWGLVFYVSQQQIDQFVVEETERLTLQLDRGLAFLDVGAKCEIPSALSSRVVHIKLPRGRKQICTPVVRDSVVNPVLNANILLLALARRLTVVKNTERNALNLRCYTDPINTSLGKFIVYTPATSARLRYDLAASFLLSVLQFSRFESMSLRIMEEEGDATEAEADHLKLRAAFNEAQGQIHHQIHHIVNGAHKISALQCILNYVLEYGVRTPTYSMMPHVVAERERRLKERKMAELNAILTRERELIVKVQARFRQHLARKTRLQLALRQSGDRTVLGEQKPFSLFNEDVPLPKDEWFSAPSAAALYSGSCFFNPRRGIYSRYNNILAAAIIQRWFRDKMWNGINTWKLREIAIALTYHSNVQKPSSMADPRQLENIKRRALQVHVLQHQVQTQSMHDSALTLPPDHPFSAHSFADTSIKQLTLSTRLL</sequence>
<proteinExistence type="predicted"/>
<dbReference type="OrthoDB" id="1924189at2759"/>
<comment type="caution">
    <text evidence="1">The sequence shown here is derived from an EMBL/GenBank/DDBJ whole genome shotgun (WGS) entry which is preliminary data.</text>
</comment>
<evidence type="ECO:0000313" key="2">
    <source>
        <dbReference type="Proteomes" id="UP001165121"/>
    </source>
</evidence>
<keyword evidence="2" id="KW-1185">Reference proteome</keyword>
<dbReference type="Proteomes" id="UP001165121">
    <property type="component" value="Unassembled WGS sequence"/>
</dbReference>
<organism evidence="1 2">
    <name type="scientific">Phytophthora fragariaefolia</name>
    <dbReference type="NCBI Taxonomy" id="1490495"/>
    <lineage>
        <taxon>Eukaryota</taxon>
        <taxon>Sar</taxon>
        <taxon>Stramenopiles</taxon>
        <taxon>Oomycota</taxon>
        <taxon>Peronosporomycetes</taxon>
        <taxon>Peronosporales</taxon>
        <taxon>Peronosporaceae</taxon>
        <taxon>Phytophthora</taxon>
    </lineage>
</organism>
<reference evidence="1" key="1">
    <citation type="submission" date="2023-04" db="EMBL/GenBank/DDBJ databases">
        <title>Phytophthora fragariaefolia NBRC 109709.</title>
        <authorList>
            <person name="Ichikawa N."/>
            <person name="Sato H."/>
            <person name="Tonouchi N."/>
        </authorList>
    </citation>
    <scope>NUCLEOTIDE SEQUENCE</scope>
    <source>
        <strain evidence="1">NBRC 109709</strain>
    </source>
</reference>
<accession>A0A9W6WVB9</accession>
<name>A0A9W6WVB9_9STRA</name>